<organism evidence="3 4">
    <name type="scientific">Methylobacterium brachythecii</name>
    <dbReference type="NCBI Taxonomy" id="1176177"/>
    <lineage>
        <taxon>Bacteria</taxon>
        <taxon>Pseudomonadati</taxon>
        <taxon>Pseudomonadota</taxon>
        <taxon>Alphaproteobacteria</taxon>
        <taxon>Hyphomicrobiales</taxon>
        <taxon>Methylobacteriaceae</taxon>
        <taxon>Methylobacterium</taxon>
    </lineage>
</organism>
<dbReference type="NCBIfam" id="TIGR01630">
    <property type="entry name" value="psiM2_ORF9"/>
    <property type="match status" value="1"/>
</dbReference>
<dbReference type="RefSeq" id="WP_183504884.1">
    <property type="nucleotide sequence ID" value="NZ_BSPG01000001.1"/>
</dbReference>
<evidence type="ECO:0000313" key="4">
    <source>
        <dbReference type="Proteomes" id="UP001156881"/>
    </source>
</evidence>
<dbReference type="EMBL" id="BSPG01000001">
    <property type="protein sequence ID" value="GLS42571.1"/>
    <property type="molecule type" value="Genomic_DNA"/>
</dbReference>
<proteinExistence type="predicted"/>
<name>A0ABQ6CXR2_9HYPH</name>
<gene>
    <name evidence="3" type="ORF">GCM10007884_05560</name>
</gene>
<reference evidence="4" key="1">
    <citation type="journal article" date="2019" name="Int. J. Syst. Evol. Microbiol.">
        <title>The Global Catalogue of Microorganisms (GCM) 10K type strain sequencing project: providing services to taxonomists for standard genome sequencing and annotation.</title>
        <authorList>
            <consortium name="The Broad Institute Genomics Platform"/>
            <consortium name="The Broad Institute Genome Sequencing Center for Infectious Disease"/>
            <person name="Wu L."/>
            <person name="Ma J."/>
        </authorList>
    </citation>
    <scope>NUCLEOTIDE SEQUENCE [LARGE SCALE GENOMIC DNA]</scope>
    <source>
        <strain evidence="4">NBRC 107710</strain>
    </source>
</reference>
<evidence type="ECO:0000313" key="3">
    <source>
        <dbReference type="EMBL" id="GLS42571.1"/>
    </source>
</evidence>
<feature type="domain" description="Terminase large subunit gp17-like C-terminal" evidence="2">
    <location>
        <begin position="311"/>
        <end position="449"/>
    </location>
</feature>
<dbReference type="Proteomes" id="UP001156881">
    <property type="component" value="Unassembled WGS sequence"/>
</dbReference>
<protein>
    <recommendedName>
        <fullName evidence="2">Terminase large subunit gp17-like C-terminal domain-containing protein</fullName>
    </recommendedName>
</protein>
<keyword evidence="4" id="KW-1185">Reference proteome</keyword>
<comment type="caution">
    <text evidence="3">The sequence shown here is derived from an EMBL/GenBank/DDBJ whole genome shotgun (WGS) entry which is preliminary data.</text>
</comment>
<evidence type="ECO:0000256" key="1">
    <source>
        <dbReference type="ARBA" id="ARBA00022612"/>
    </source>
</evidence>
<accession>A0ABQ6CXR2</accession>
<keyword evidence="1" id="KW-1188">Viral release from host cell</keyword>
<dbReference type="InterPro" id="IPR035421">
    <property type="entry name" value="Terminase_6C"/>
</dbReference>
<dbReference type="Gene3D" id="3.30.420.240">
    <property type="match status" value="1"/>
</dbReference>
<dbReference type="InterPro" id="IPR006517">
    <property type="entry name" value="Phage_terminase_lsu-like_C"/>
</dbReference>
<evidence type="ECO:0000259" key="2">
    <source>
        <dbReference type="Pfam" id="PF17289"/>
    </source>
</evidence>
<dbReference type="Pfam" id="PF17289">
    <property type="entry name" value="Terminase_6C"/>
    <property type="match status" value="1"/>
</dbReference>
<sequence length="469" mass="52118">MKPSDLFRHLVRSELGFFTQRAFASVVQGDAFLPNWHIDAIAHQLERVATGKVKRLLITMPPRSMKSVCASVAFPAWLLGHDPTKRIICASYGQELAVKLSNQCRTVMNADWYRNAFPGTAISRSKNTEAEFETTGGGSRMATSVGGVLTGRGGHILIIDDPIKPADAMSETVRNTTNAWYDMTVLSRLDQKTKGAIIVVMQRLHPDDLVGHLLAKGGWTHLNLPAIAEIDESIPTGRGRVHHRAIGDLLHPEREPQKILDELKADIGSFAFAAQYQQAPIPAGGNMFDPEWIQRYEGNLGCERGDEIVQSWDTATKPGQLNDFSVGMTWLVRRGAYYLLDVFRARLGFPELRRAIVDRYEHYRPAAVLIEDKASGQSLIQDLVSAGIYATPIEPEGDKVMRAYSATLAFEAGRVAFPRTAPWLGDLEAELRAFPHGRHDDQVDCISQFVIWARDGIDCGPRIRSFDDD</sequence>